<reference evidence="2" key="1">
    <citation type="submission" date="2021-02" db="EMBL/GenBank/DDBJ databases">
        <authorList>
            <person name="Nowell W R."/>
        </authorList>
    </citation>
    <scope>NUCLEOTIDE SEQUENCE</scope>
</reference>
<proteinExistence type="predicted"/>
<protein>
    <submittedName>
        <fullName evidence="2">Uncharacterized protein</fullName>
    </submittedName>
</protein>
<name>A0A816F392_ADIRI</name>
<dbReference type="Pfam" id="PF23780">
    <property type="entry name" value="S-AdoMet_lyase"/>
    <property type="match status" value="1"/>
</dbReference>
<keyword evidence="1" id="KW-0732">Signal</keyword>
<feature type="signal peptide" evidence="1">
    <location>
        <begin position="1"/>
        <end position="18"/>
    </location>
</feature>
<organism evidence="2 3">
    <name type="scientific">Adineta ricciae</name>
    <name type="common">Rotifer</name>
    <dbReference type="NCBI Taxonomy" id="249248"/>
    <lineage>
        <taxon>Eukaryota</taxon>
        <taxon>Metazoa</taxon>
        <taxon>Spiralia</taxon>
        <taxon>Gnathifera</taxon>
        <taxon>Rotifera</taxon>
        <taxon>Eurotatoria</taxon>
        <taxon>Bdelloidea</taxon>
        <taxon>Adinetida</taxon>
        <taxon>Adinetidae</taxon>
        <taxon>Adineta</taxon>
    </lineage>
</organism>
<dbReference type="Proteomes" id="UP000663828">
    <property type="component" value="Unassembled WGS sequence"/>
</dbReference>
<evidence type="ECO:0000256" key="1">
    <source>
        <dbReference type="SAM" id="SignalP"/>
    </source>
</evidence>
<dbReference type="EMBL" id="CAJNOR010010479">
    <property type="protein sequence ID" value="CAF1654181.1"/>
    <property type="molecule type" value="Genomic_DNA"/>
</dbReference>
<gene>
    <name evidence="2" type="ORF">XAT740_LOCUS55587</name>
</gene>
<comment type="caution">
    <text evidence="2">The sequence shown here is derived from an EMBL/GenBank/DDBJ whole genome shotgun (WGS) entry which is preliminary data.</text>
</comment>
<sequence>MIIFYCLLFTTFSHLTTQEWISSLNPITFSRRAVETLLKHGGYAIISAGRNPAIMTDLYLTDSMIEQRTAKLIDDIQDAYVYSSVIGSYDGGIEQSFLLILHNESPKSELQELIQLGEKYNQDSIIYVKKSTPPVQKMVYTTGDYRGRHVRGTGYEKSQPNMTDNFSRIQLCSNGTFEFMLNFNFKYMYRNKIPFRTDQLVDYHRKNQEANKHKCQN</sequence>
<keyword evidence="3" id="KW-1185">Reference proteome</keyword>
<dbReference type="AlphaFoldDB" id="A0A816F392"/>
<feature type="chain" id="PRO_5032806822" evidence="1">
    <location>
        <begin position="19"/>
        <end position="217"/>
    </location>
</feature>
<dbReference type="InterPro" id="IPR057548">
    <property type="entry name" value="S-AdoMet_lyase-like"/>
</dbReference>
<evidence type="ECO:0000313" key="3">
    <source>
        <dbReference type="Proteomes" id="UP000663828"/>
    </source>
</evidence>
<accession>A0A816F392</accession>
<evidence type="ECO:0000313" key="2">
    <source>
        <dbReference type="EMBL" id="CAF1654181.1"/>
    </source>
</evidence>